<feature type="region of interest" description="Disordered" evidence="1">
    <location>
        <begin position="1"/>
        <end position="33"/>
    </location>
</feature>
<accession>A0A0A8Y1C5</accession>
<evidence type="ECO:0000256" key="1">
    <source>
        <dbReference type="SAM" id="MobiDB-lite"/>
    </source>
</evidence>
<proteinExistence type="predicted"/>
<reference evidence="2" key="1">
    <citation type="submission" date="2014-09" db="EMBL/GenBank/DDBJ databases">
        <authorList>
            <person name="Magalhaes I.L.F."/>
            <person name="Oliveira U."/>
            <person name="Santos F.R."/>
            <person name="Vidigal T.H.D.A."/>
            <person name="Brescovit A.D."/>
            <person name="Santos A.J."/>
        </authorList>
    </citation>
    <scope>NUCLEOTIDE SEQUENCE</scope>
    <source>
        <tissue evidence="2">Shoot tissue taken approximately 20 cm above the soil surface</tissue>
    </source>
</reference>
<name>A0A0A8Y1C5_ARUDO</name>
<reference evidence="2" key="2">
    <citation type="journal article" date="2015" name="Data Brief">
        <title>Shoot transcriptome of the giant reed, Arundo donax.</title>
        <authorList>
            <person name="Barrero R.A."/>
            <person name="Guerrero F.D."/>
            <person name="Moolhuijzen P."/>
            <person name="Goolsby J.A."/>
            <person name="Tidwell J."/>
            <person name="Bellgard S.E."/>
            <person name="Bellgard M.I."/>
        </authorList>
    </citation>
    <scope>NUCLEOTIDE SEQUENCE</scope>
    <source>
        <tissue evidence="2">Shoot tissue taken approximately 20 cm above the soil surface</tissue>
    </source>
</reference>
<dbReference type="AlphaFoldDB" id="A0A0A8Y1C5"/>
<evidence type="ECO:0000313" key="2">
    <source>
        <dbReference type="EMBL" id="JAD18838.1"/>
    </source>
</evidence>
<dbReference type="EMBL" id="GBRH01279057">
    <property type="protein sequence ID" value="JAD18838.1"/>
    <property type="molecule type" value="Transcribed_RNA"/>
</dbReference>
<protein>
    <submittedName>
        <fullName evidence="2">Uncharacterized protein</fullName>
    </submittedName>
</protein>
<organism evidence="2">
    <name type="scientific">Arundo donax</name>
    <name type="common">Giant reed</name>
    <name type="synonym">Donax arundinaceus</name>
    <dbReference type="NCBI Taxonomy" id="35708"/>
    <lineage>
        <taxon>Eukaryota</taxon>
        <taxon>Viridiplantae</taxon>
        <taxon>Streptophyta</taxon>
        <taxon>Embryophyta</taxon>
        <taxon>Tracheophyta</taxon>
        <taxon>Spermatophyta</taxon>
        <taxon>Magnoliopsida</taxon>
        <taxon>Liliopsida</taxon>
        <taxon>Poales</taxon>
        <taxon>Poaceae</taxon>
        <taxon>PACMAD clade</taxon>
        <taxon>Arundinoideae</taxon>
        <taxon>Arundineae</taxon>
        <taxon>Arundo</taxon>
    </lineage>
</organism>
<sequence length="33" mass="3844">MSSSSTRPTSRERSQRTWSSQITRSNELAREKC</sequence>